<protein>
    <recommendedName>
        <fullName evidence="1">DUF4440 domain-containing protein</fullName>
    </recommendedName>
</protein>
<dbReference type="KEGG" id="atl:Athai_14200"/>
<dbReference type="InterPro" id="IPR032710">
    <property type="entry name" value="NTF2-like_dom_sf"/>
</dbReference>
<proteinExistence type="predicted"/>
<name>A0A7R7DM66_9ACTN</name>
<dbReference type="InterPro" id="IPR011944">
    <property type="entry name" value="Steroid_delta5-4_isomerase"/>
</dbReference>
<keyword evidence="3" id="KW-1185">Reference proteome</keyword>
<dbReference type="Proteomes" id="UP000611640">
    <property type="component" value="Chromosome"/>
</dbReference>
<dbReference type="NCBIfam" id="TIGR02246">
    <property type="entry name" value="SgcJ/EcaC family oxidoreductase"/>
    <property type="match status" value="1"/>
</dbReference>
<feature type="domain" description="DUF4440" evidence="1">
    <location>
        <begin position="13"/>
        <end position="116"/>
    </location>
</feature>
<dbReference type="AlphaFoldDB" id="A0A7R7DM66"/>
<sequence>MTLEQDTVQDYLDRVRQAWDAGDAARYAAEFADDASYVIFLGDALLGRAAIEQTHHEVFTRWQRGTRMVVEPIDVRILDPDTAVVTTIGGIGTTDPIDFDKFQTYTLRRSSGRWQCVAFHNTEMSTRAKHTYATR</sequence>
<dbReference type="Gene3D" id="3.10.450.50">
    <property type="match status" value="1"/>
</dbReference>
<reference evidence="2 3" key="1">
    <citation type="submission" date="2020-08" db="EMBL/GenBank/DDBJ databases">
        <title>Whole genome shotgun sequence of Actinocatenispora thailandica NBRC 105041.</title>
        <authorList>
            <person name="Komaki H."/>
            <person name="Tamura T."/>
        </authorList>
    </citation>
    <scope>NUCLEOTIDE SEQUENCE [LARGE SCALE GENOMIC DNA]</scope>
    <source>
        <strain evidence="2 3">NBRC 105041</strain>
    </source>
</reference>
<dbReference type="RefSeq" id="WP_203960724.1">
    <property type="nucleotide sequence ID" value="NZ_AP023355.1"/>
</dbReference>
<accession>A0A7R7DM66</accession>
<evidence type="ECO:0000313" key="2">
    <source>
        <dbReference type="EMBL" id="BCJ33917.1"/>
    </source>
</evidence>
<evidence type="ECO:0000313" key="3">
    <source>
        <dbReference type="Proteomes" id="UP000611640"/>
    </source>
</evidence>
<evidence type="ECO:0000259" key="1">
    <source>
        <dbReference type="Pfam" id="PF14534"/>
    </source>
</evidence>
<gene>
    <name evidence="2" type="ORF">Athai_14200</name>
</gene>
<dbReference type="InterPro" id="IPR027843">
    <property type="entry name" value="DUF4440"/>
</dbReference>
<dbReference type="SUPFAM" id="SSF54427">
    <property type="entry name" value="NTF2-like"/>
    <property type="match status" value="1"/>
</dbReference>
<dbReference type="Pfam" id="PF14534">
    <property type="entry name" value="DUF4440"/>
    <property type="match status" value="1"/>
</dbReference>
<organism evidence="2 3">
    <name type="scientific">Actinocatenispora thailandica</name>
    <dbReference type="NCBI Taxonomy" id="227318"/>
    <lineage>
        <taxon>Bacteria</taxon>
        <taxon>Bacillati</taxon>
        <taxon>Actinomycetota</taxon>
        <taxon>Actinomycetes</taxon>
        <taxon>Micromonosporales</taxon>
        <taxon>Micromonosporaceae</taxon>
        <taxon>Actinocatenispora</taxon>
    </lineage>
</organism>
<dbReference type="EMBL" id="AP023355">
    <property type="protein sequence ID" value="BCJ33917.1"/>
    <property type="molecule type" value="Genomic_DNA"/>
</dbReference>